<evidence type="ECO:0000313" key="3">
    <source>
        <dbReference type="EMBL" id="KAK7230892.1"/>
    </source>
</evidence>
<dbReference type="Pfam" id="PF00175">
    <property type="entry name" value="NAD_binding_1"/>
    <property type="match status" value="1"/>
</dbReference>
<dbReference type="InterPro" id="IPR039261">
    <property type="entry name" value="FNR_nucleotide-bd"/>
</dbReference>
<gene>
    <name evidence="3" type="primary">KRT76</name>
    <name evidence="3" type="ORF">SO694_00074190</name>
</gene>
<comment type="caution">
    <text evidence="3">The sequence shown here is derived from an EMBL/GenBank/DDBJ whole genome shotgun (WGS) entry which is preliminary data.</text>
</comment>
<dbReference type="InterPro" id="IPR017927">
    <property type="entry name" value="FAD-bd_FR_type"/>
</dbReference>
<protein>
    <submittedName>
        <fullName evidence="3">Keratin-like protein</fullName>
    </submittedName>
</protein>
<keyword evidence="4" id="KW-1185">Reference proteome</keyword>
<dbReference type="PANTHER" id="PTHR47354">
    <property type="entry name" value="NADH OXIDOREDUCTASE HCR"/>
    <property type="match status" value="1"/>
</dbReference>
<reference evidence="3 4" key="1">
    <citation type="submission" date="2024-03" db="EMBL/GenBank/DDBJ databases">
        <title>Aureococcus anophagefferens CCMP1851 and Kratosvirus quantuckense: Draft genome of a second virus-susceptible host strain in the model system.</title>
        <authorList>
            <person name="Chase E."/>
            <person name="Truchon A.R."/>
            <person name="Schepens W."/>
            <person name="Wilhelm S.W."/>
        </authorList>
    </citation>
    <scope>NUCLEOTIDE SEQUENCE [LARGE SCALE GENOMIC DNA]</scope>
    <source>
        <strain evidence="3 4">CCMP1851</strain>
    </source>
</reference>
<proteinExistence type="predicted"/>
<dbReference type="PROSITE" id="PS51384">
    <property type="entry name" value="FAD_FR"/>
    <property type="match status" value="1"/>
</dbReference>
<keyword evidence="1" id="KW-0175">Coiled coil</keyword>
<organism evidence="3 4">
    <name type="scientific">Aureococcus anophagefferens</name>
    <name type="common">Harmful bloom alga</name>
    <dbReference type="NCBI Taxonomy" id="44056"/>
    <lineage>
        <taxon>Eukaryota</taxon>
        <taxon>Sar</taxon>
        <taxon>Stramenopiles</taxon>
        <taxon>Ochrophyta</taxon>
        <taxon>Pelagophyceae</taxon>
        <taxon>Pelagomonadales</taxon>
        <taxon>Pelagomonadaceae</taxon>
        <taxon>Aureococcus</taxon>
    </lineage>
</organism>
<dbReference type="InterPro" id="IPR050415">
    <property type="entry name" value="MRET"/>
</dbReference>
<dbReference type="PANTHER" id="PTHR47354:SF5">
    <property type="entry name" value="PROTEIN RFBI"/>
    <property type="match status" value="1"/>
</dbReference>
<feature type="coiled-coil region" evidence="1">
    <location>
        <begin position="378"/>
        <end position="405"/>
    </location>
</feature>
<feature type="domain" description="FAD-binding FR-type" evidence="2">
    <location>
        <begin position="632"/>
        <end position="755"/>
    </location>
</feature>
<feature type="coiled-coil region" evidence="1">
    <location>
        <begin position="490"/>
        <end position="517"/>
    </location>
</feature>
<dbReference type="Gene3D" id="3.40.50.80">
    <property type="entry name" value="Nucleotide-binding domain of ferredoxin-NADP reductase (FNR) module"/>
    <property type="match status" value="1"/>
</dbReference>
<accession>A0ABR1FHG8</accession>
<dbReference type="CDD" id="cd00322">
    <property type="entry name" value="FNR_like"/>
    <property type="match status" value="1"/>
</dbReference>
<evidence type="ECO:0000259" key="2">
    <source>
        <dbReference type="PROSITE" id="PS51384"/>
    </source>
</evidence>
<dbReference type="InterPro" id="IPR017938">
    <property type="entry name" value="Riboflavin_synthase-like_b-brl"/>
</dbReference>
<name>A0ABR1FHG8_AURAN</name>
<dbReference type="SUPFAM" id="SSF52343">
    <property type="entry name" value="Ferredoxin reductase-like, C-terminal NADP-linked domain"/>
    <property type="match status" value="1"/>
</dbReference>
<evidence type="ECO:0000256" key="1">
    <source>
        <dbReference type="SAM" id="Coils"/>
    </source>
</evidence>
<sequence length="900" mass="98385">MTLQLPKVTRAQLLQREEEWFRGSAVMSRSLGASGGQTAGAVLQPVKYMLEQTCITLSKAEAKLGGNMMIDVQITGQNPTFSQSYDMSSQLPAIKGAETRPFAKSFGDDASSSFGGGGYGGSASGATMGYPSYAPSGYGAGSKEIDISYGNDMKVQFKAEEFMQKTRTAPVVAKDAKGNRRVSLAMTAQQRAKINQDNVNRITHKLEEIHDEMHELDDIIFFVEHSALVKIIIKILMQRAKGLMARAWRAWSGDCVHAHGFATEKTIVELEPQVAAAKLQLGVATEFLEDKMRMYVEARMSSMDMKKRTFLMGIFGKNGPEAKRAGFYHWKTTAMAESAMFKTWSLFFAKITNMKVYMAWRKWMELIYEANLPPETVIKHLTFEVNKARKEMEIHEAALERIVKAQMDAMFDGLTGSQKGKLKHTMTNMFNNMQRIALIHWQKKNRSYLRYKHLQIGMLNRMSRAFLNKGWIAWEFHFKASKEFDAKLRAVRLQKTIDTFKEQIAKLDAVLKDQLAEVDIMRQCVTTQVECAQRVTMGREKVAANIPGAIGLCEEDLTPQIDAAFQAEKDSGSIVIESSSTSLSATSAADRFAMTVAYLVLGASLVASLRPSVAPLVPRRTALAASGGPPQYDKIGATLVANDDVGRASRLLRLESDEPLDYAPGHVLALEVEKDGEWLRGPYTVTRATENAFDVVIRVCGGKSEAMAAAPLGSRWRFGGKFHVPILEGLAPGADRVVCLSTGTGVGPVLGFCEAALEATDLQKLTVLASYRDAADVCCKDAVQRLCVLHPDRFECSYVISSTDGRVSAPRQLDAIGAVATPTTHFHLIGNGAMVNEWVAGLAAAGVPDGFVTTETYFNHKAEADADVVGAIAAAVSLGRVDAAPPTEGPVTFLEGGVML</sequence>
<evidence type="ECO:0000313" key="4">
    <source>
        <dbReference type="Proteomes" id="UP001363151"/>
    </source>
</evidence>
<dbReference type="EMBL" id="JBBJCI010000422">
    <property type="protein sequence ID" value="KAK7230892.1"/>
    <property type="molecule type" value="Genomic_DNA"/>
</dbReference>
<dbReference type="SUPFAM" id="SSF63380">
    <property type="entry name" value="Riboflavin synthase domain-like"/>
    <property type="match status" value="1"/>
</dbReference>
<dbReference type="InterPro" id="IPR001433">
    <property type="entry name" value="OxRdtase_FAD/NAD-bd"/>
</dbReference>
<dbReference type="Proteomes" id="UP001363151">
    <property type="component" value="Unassembled WGS sequence"/>
</dbReference>